<sequence>MKLTEINIYPIKSTRRIALDESDVLPRGLPWDRRWMLVDAQGKFMTARKHPTLAVVETRLDDATLHVSVTGQPELVLPLQ</sequence>
<feature type="domain" description="Molybdenum cofactor sulfurase middle" evidence="1">
    <location>
        <begin position="2"/>
        <end position="79"/>
    </location>
</feature>
<feature type="non-terminal residue" evidence="2">
    <location>
        <position position="80"/>
    </location>
</feature>
<dbReference type="SUPFAM" id="SSF141673">
    <property type="entry name" value="MOSC N-terminal domain-like"/>
    <property type="match status" value="1"/>
</dbReference>
<reference evidence="2" key="1">
    <citation type="submission" date="2018-06" db="EMBL/GenBank/DDBJ databases">
        <authorList>
            <person name="Zhirakovskaya E."/>
        </authorList>
    </citation>
    <scope>NUCLEOTIDE SEQUENCE</scope>
</reference>
<dbReference type="InterPro" id="IPR005303">
    <property type="entry name" value="MOCOS_middle"/>
</dbReference>
<gene>
    <name evidence="2" type="ORF">MNBD_GAMMA14-2261</name>
</gene>
<dbReference type="EMBL" id="UOFM01000478">
    <property type="protein sequence ID" value="VAW82603.1"/>
    <property type="molecule type" value="Genomic_DNA"/>
</dbReference>
<accession>A0A3B0Z2V3</accession>
<organism evidence="2">
    <name type="scientific">hydrothermal vent metagenome</name>
    <dbReference type="NCBI Taxonomy" id="652676"/>
    <lineage>
        <taxon>unclassified sequences</taxon>
        <taxon>metagenomes</taxon>
        <taxon>ecological metagenomes</taxon>
    </lineage>
</organism>
<proteinExistence type="predicted"/>
<dbReference type="AlphaFoldDB" id="A0A3B0Z2V3"/>
<protein>
    <submittedName>
        <fullName evidence="2">Flavodoxin reductases (Ferredoxin-NADPH reductases) family 1</fullName>
    </submittedName>
</protein>
<evidence type="ECO:0000313" key="2">
    <source>
        <dbReference type="EMBL" id="VAW82603.1"/>
    </source>
</evidence>
<evidence type="ECO:0000259" key="1">
    <source>
        <dbReference type="Pfam" id="PF03476"/>
    </source>
</evidence>
<name>A0A3B0Z2V3_9ZZZZ</name>
<dbReference type="Pfam" id="PF03476">
    <property type="entry name" value="MOSC_N"/>
    <property type="match status" value="1"/>
</dbReference>